<dbReference type="EMBL" id="CAMGYJ010000002">
    <property type="protein sequence ID" value="CAI0384673.1"/>
    <property type="molecule type" value="Genomic_DNA"/>
</dbReference>
<dbReference type="GO" id="GO:0017056">
    <property type="term" value="F:structural constituent of nuclear pore"/>
    <property type="evidence" value="ECO:0007669"/>
    <property type="project" value="TreeGrafter"/>
</dbReference>
<dbReference type="Proteomes" id="UP001154282">
    <property type="component" value="Unassembled WGS sequence"/>
</dbReference>
<feature type="domain" description="NUP160 middle TPR" evidence="2">
    <location>
        <begin position="76"/>
        <end position="125"/>
    </location>
</feature>
<dbReference type="Pfam" id="PF23354">
    <property type="entry name" value="TPR_NUP160_120_M"/>
    <property type="match status" value="1"/>
</dbReference>
<feature type="chain" id="PRO_5043762626" description="NUP160 middle TPR domain-containing protein" evidence="1">
    <location>
        <begin position="25"/>
        <end position="162"/>
    </location>
</feature>
<dbReference type="PANTHER" id="PTHR21286">
    <property type="entry name" value="NUCLEAR PORE COMPLEX PROTEIN NUP160"/>
    <property type="match status" value="1"/>
</dbReference>
<dbReference type="PANTHER" id="PTHR21286:SF0">
    <property type="entry name" value="NUCLEAR PORE COMPLEX PROTEIN NUP160"/>
    <property type="match status" value="1"/>
</dbReference>
<evidence type="ECO:0000313" key="3">
    <source>
        <dbReference type="EMBL" id="CAI0384673.1"/>
    </source>
</evidence>
<keyword evidence="4" id="KW-1185">Reference proteome</keyword>
<dbReference type="GO" id="GO:0005643">
    <property type="term" value="C:nuclear pore"/>
    <property type="evidence" value="ECO:0007669"/>
    <property type="project" value="UniProtKB-ARBA"/>
</dbReference>
<keyword evidence="1" id="KW-0732">Signal</keyword>
<protein>
    <recommendedName>
        <fullName evidence="2">NUP160 middle TPR domain-containing protein</fullName>
    </recommendedName>
</protein>
<organism evidence="3 4">
    <name type="scientific">Linum tenue</name>
    <dbReference type="NCBI Taxonomy" id="586396"/>
    <lineage>
        <taxon>Eukaryota</taxon>
        <taxon>Viridiplantae</taxon>
        <taxon>Streptophyta</taxon>
        <taxon>Embryophyta</taxon>
        <taxon>Tracheophyta</taxon>
        <taxon>Spermatophyta</taxon>
        <taxon>Magnoliopsida</taxon>
        <taxon>eudicotyledons</taxon>
        <taxon>Gunneridae</taxon>
        <taxon>Pentapetalae</taxon>
        <taxon>rosids</taxon>
        <taxon>fabids</taxon>
        <taxon>Malpighiales</taxon>
        <taxon>Linaceae</taxon>
        <taxon>Linum</taxon>
    </lineage>
</organism>
<reference evidence="3" key="1">
    <citation type="submission" date="2022-08" db="EMBL/GenBank/DDBJ databases">
        <authorList>
            <person name="Gutierrez-Valencia J."/>
        </authorList>
    </citation>
    <scope>NUCLEOTIDE SEQUENCE</scope>
</reference>
<accession>A0AAV0HIA1</accession>
<evidence type="ECO:0000256" key="1">
    <source>
        <dbReference type="SAM" id="SignalP"/>
    </source>
</evidence>
<proteinExistence type="predicted"/>
<comment type="caution">
    <text evidence="3">The sequence shown here is derived from an EMBL/GenBank/DDBJ whole genome shotgun (WGS) entry which is preliminary data.</text>
</comment>
<feature type="signal peptide" evidence="1">
    <location>
        <begin position="1"/>
        <end position="24"/>
    </location>
</feature>
<dbReference type="InterPro" id="IPR021717">
    <property type="entry name" value="Nucleoporin_Nup160"/>
</dbReference>
<dbReference type="InterPro" id="IPR056535">
    <property type="entry name" value="TPR_NUP160_M"/>
</dbReference>
<evidence type="ECO:0000313" key="4">
    <source>
        <dbReference type="Proteomes" id="UP001154282"/>
    </source>
</evidence>
<name>A0AAV0HIA1_9ROSI</name>
<dbReference type="AlphaFoldDB" id="A0AAV0HIA1"/>
<sequence length="162" mass="18136">MIQELVSGWLIIYLLVTTPSESSGIEDFSCQLSSLHIGACQFALAALKQVDEARSLRDGSHVRRTLDESVVTIKGRLWSNVFKFTSDLNHFHDAYCTIISNPDGESKQICLLRSIIVLYELRAMKGMDVCAESQGCRRVSVRCEEKCTAAVSAYCDESTQYR</sequence>
<evidence type="ECO:0000259" key="2">
    <source>
        <dbReference type="Pfam" id="PF23354"/>
    </source>
</evidence>
<gene>
    <name evidence="3" type="ORF">LITE_LOCUS4474</name>
</gene>